<feature type="chain" id="PRO_5002880350" evidence="8">
    <location>
        <begin position="22"/>
        <end position="84"/>
    </location>
</feature>
<keyword evidence="2" id="KW-0964">Secreted</keyword>
<evidence type="ECO:0000313" key="10">
    <source>
        <dbReference type="EMBL" id="ACJ23120.1"/>
    </source>
</evidence>
<evidence type="ECO:0000256" key="7">
    <source>
        <dbReference type="ARBA" id="ARBA00023157"/>
    </source>
</evidence>
<dbReference type="InterPro" id="IPR002061">
    <property type="entry name" value="Scorpion_toxinL/defensin"/>
</dbReference>
<keyword evidence="7" id="KW-1015">Disulfide bond</keyword>
<dbReference type="FunFam" id="3.30.30.10:FF:000002">
    <property type="entry name" value="Alpha-like toxin BmK-M1"/>
    <property type="match status" value="1"/>
</dbReference>
<proteinExistence type="evidence at transcript level"/>
<feature type="domain" description="LCN-type CS-alpha/beta" evidence="9">
    <location>
        <begin position="21"/>
        <end position="82"/>
    </location>
</feature>
<dbReference type="SMART" id="SM00505">
    <property type="entry name" value="Knot1"/>
    <property type="match status" value="1"/>
</dbReference>
<protein>
    <submittedName>
        <fullName evidence="10">Putative depressant toxin Tx67</fullName>
    </submittedName>
</protein>
<keyword evidence="8" id="KW-0732">Signal</keyword>
<dbReference type="InterPro" id="IPR036574">
    <property type="entry name" value="Scorpion_toxin-like_sf"/>
</dbReference>
<evidence type="ECO:0000256" key="4">
    <source>
        <dbReference type="ARBA" id="ARBA00022699"/>
    </source>
</evidence>
<dbReference type="Pfam" id="PF00537">
    <property type="entry name" value="Toxin_3"/>
    <property type="match status" value="1"/>
</dbReference>
<dbReference type="AlphaFoldDB" id="B8XH11"/>
<comment type="subcellular location">
    <subcellularLocation>
        <location evidence="1">Secreted</location>
    </subcellularLocation>
</comment>
<keyword evidence="6" id="KW-0738">Voltage-gated sodium channel impairing toxin</keyword>
<dbReference type="SUPFAM" id="SSF57095">
    <property type="entry name" value="Scorpion toxin-like"/>
    <property type="match status" value="1"/>
</dbReference>
<keyword evidence="3" id="KW-0800">Toxin</keyword>
<accession>B8XH11</accession>
<sequence>MQLILLLIISASMLIEGLVNADGYLKGHDGCKLACVVNNKYCNKECQAEGGNYGYCYKWKLACYCEGLSEKKTWKPETNKCRSD</sequence>
<dbReference type="InterPro" id="IPR044062">
    <property type="entry name" value="LCN-type_CS_alpha_beta_dom"/>
</dbReference>
<reference evidence="10" key="1">
    <citation type="submission" date="2008-10" db="EMBL/GenBank/DDBJ databases">
        <title>Buthus occitanus israelis scorpion toxin.</title>
        <authorList>
            <person name="Zilberberg N."/>
            <person name="Kozminsky-Atias A."/>
        </authorList>
    </citation>
    <scope>NUCLEOTIDE SEQUENCE</scope>
</reference>
<dbReference type="CDD" id="cd23106">
    <property type="entry name" value="neurotoxins_LC_scorpion"/>
    <property type="match status" value="1"/>
</dbReference>
<dbReference type="PROSITE" id="PS51863">
    <property type="entry name" value="LCN_CSAB"/>
    <property type="match status" value="1"/>
</dbReference>
<evidence type="ECO:0000256" key="8">
    <source>
        <dbReference type="SAM" id="SignalP"/>
    </source>
</evidence>
<dbReference type="GO" id="GO:0006952">
    <property type="term" value="P:defense response"/>
    <property type="evidence" value="ECO:0007669"/>
    <property type="project" value="InterPro"/>
</dbReference>
<evidence type="ECO:0000256" key="2">
    <source>
        <dbReference type="ARBA" id="ARBA00022525"/>
    </source>
</evidence>
<evidence type="ECO:0000256" key="5">
    <source>
        <dbReference type="ARBA" id="ARBA00022872"/>
    </source>
</evidence>
<dbReference type="EMBL" id="FJ360800">
    <property type="protein sequence ID" value="ACJ23120.1"/>
    <property type="molecule type" value="mRNA"/>
</dbReference>
<name>B8XH11_BUTIS</name>
<dbReference type="InterPro" id="IPR003614">
    <property type="entry name" value="Knottins"/>
</dbReference>
<keyword evidence="4" id="KW-0528">Neurotoxin</keyword>
<dbReference type="Gene3D" id="3.30.30.10">
    <property type="entry name" value="Knottin, scorpion toxin-like"/>
    <property type="match status" value="1"/>
</dbReference>
<feature type="signal peptide" evidence="8">
    <location>
        <begin position="1"/>
        <end position="21"/>
    </location>
</feature>
<dbReference type="InterPro" id="IPR018218">
    <property type="entry name" value="Scorpion_toxinL"/>
</dbReference>
<dbReference type="GO" id="GO:0005576">
    <property type="term" value="C:extracellular region"/>
    <property type="evidence" value="ECO:0007669"/>
    <property type="project" value="UniProtKB-SubCell"/>
</dbReference>
<evidence type="ECO:0000256" key="6">
    <source>
        <dbReference type="ARBA" id="ARBA00022910"/>
    </source>
</evidence>
<evidence type="ECO:0000256" key="3">
    <source>
        <dbReference type="ARBA" id="ARBA00022656"/>
    </source>
</evidence>
<keyword evidence="5" id="KW-0872">Ion channel impairing toxin</keyword>
<dbReference type="GO" id="GO:0019871">
    <property type="term" value="F:sodium channel inhibitor activity"/>
    <property type="evidence" value="ECO:0007669"/>
    <property type="project" value="InterPro"/>
</dbReference>
<evidence type="ECO:0000259" key="9">
    <source>
        <dbReference type="PROSITE" id="PS51863"/>
    </source>
</evidence>
<evidence type="ECO:0000256" key="1">
    <source>
        <dbReference type="ARBA" id="ARBA00004613"/>
    </source>
</evidence>
<dbReference type="PRINTS" id="PR00285">
    <property type="entry name" value="SCORPNTOXIN"/>
</dbReference>
<dbReference type="GO" id="GO:0090729">
    <property type="term" value="F:toxin activity"/>
    <property type="evidence" value="ECO:0007669"/>
    <property type="project" value="UniProtKB-KW"/>
</dbReference>
<organism evidence="10">
    <name type="scientific">Buthus israelis</name>
    <name type="common">Israeli scorpion</name>
    <name type="synonym">Buthus occitanus israelis</name>
    <dbReference type="NCBI Taxonomy" id="2899555"/>
    <lineage>
        <taxon>Eukaryota</taxon>
        <taxon>Metazoa</taxon>
        <taxon>Ecdysozoa</taxon>
        <taxon>Arthropoda</taxon>
        <taxon>Chelicerata</taxon>
        <taxon>Arachnida</taxon>
        <taxon>Scorpiones</taxon>
        <taxon>Buthida</taxon>
        <taxon>Buthoidea</taxon>
        <taxon>Buthidae</taxon>
        <taxon>Buthus</taxon>
    </lineage>
</organism>